<proteinExistence type="inferred from homology"/>
<dbReference type="InterPro" id="IPR001179">
    <property type="entry name" value="PPIase_FKBP_dom"/>
</dbReference>
<evidence type="ECO:0000256" key="4">
    <source>
        <dbReference type="ARBA" id="ARBA00023110"/>
    </source>
</evidence>
<dbReference type="Pfam" id="PF00254">
    <property type="entry name" value="FKBP_C"/>
    <property type="match status" value="2"/>
</dbReference>
<dbReference type="SUPFAM" id="SSF54534">
    <property type="entry name" value="FKBP-like"/>
    <property type="match status" value="2"/>
</dbReference>
<dbReference type="InterPro" id="IPR046357">
    <property type="entry name" value="PPIase_dom_sf"/>
</dbReference>
<accession>A0ABQ1JUS3</accession>
<dbReference type="PROSITE" id="PS51257">
    <property type="entry name" value="PROKAR_LIPOPROTEIN"/>
    <property type="match status" value="1"/>
</dbReference>
<comment type="caution">
    <text evidence="8">The sequence shown here is derived from an EMBL/GenBank/DDBJ whole genome shotgun (WGS) entry which is preliminary data.</text>
</comment>
<comment type="catalytic activity">
    <reaction evidence="1 6">
        <text>[protein]-peptidylproline (omega=180) = [protein]-peptidylproline (omega=0)</text>
        <dbReference type="Rhea" id="RHEA:16237"/>
        <dbReference type="Rhea" id="RHEA-COMP:10747"/>
        <dbReference type="Rhea" id="RHEA-COMP:10748"/>
        <dbReference type="ChEBI" id="CHEBI:83833"/>
        <dbReference type="ChEBI" id="CHEBI:83834"/>
        <dbReference type="EC" id="5.2.1.8"/>
    </reaction>
</comment>
<keyword evidence="5 6" id="KW-0413">Isomerase</keyword>
<feature type="domain" description="PPIase FKBP-type" evidence="7">
    <location>
        <begin position="234"/>
        <end position="321"/>
    </location>
</feature>
<evidence type="ECO:0000256" key="3">
    <source>
        <dbReference type="ARBA" id="ARBA00013194"/>
    </source>
</evidence>
<evidence type="ECO:0000256" key="1">
    <source>
        <dbReference type="ARBA" id="ARBA00000971"/>
    </source>
</evidence>
<gene>
    <name evidence="8" type="ORF">GCM10011503_25150</name>
</gene>
<evidence type="ECO:0000313" key="8">
    <source>
        <dbReference type="EMBL" id="GGB75425.1"/>
    </source>
</evidence>
<dbReference type="EC" id="5.2.1.8" evidence="3 6"/>
<evidence type="ECO:0000256" key="6">
    <source>
        <dbReference type="PROSITE-ProRule" id="PRU00277"/>
    </source>
</evidence>
<dbReference type="PANTHER" id="PTHR43811">
    <property type="entry name" value="FKBP-TYPE PEPTIDYL-PROLYL CIS-TRANS ISOMERASE FKPA"/>
    <property type="match status" value="1"/>
</dbReference>
<dbReference type="PANTHER" id="PTHR43811:SF19">
    <property type="entry name" value="39 KDA FK506-BINDING NUCLEAR PROTEIN"/>
    <property type="match status" value="1"/>
</dbReference>
<evidence type="ECO:0000259" key="7">
    <source>
        <dbReference type="PROSITE" id="PS50059"/>
    </source>
</evidence>
<comment type="similarity">
    <text evidence="2">Belongs to the FKBP-type PPIase family.</text>
</comment>
<protein>
    <recommendedName>
        <fullName evidence="3 6">peptidylprolyl isomerase</fullName>
        <ecNumber evidence="3 6">5.2.1.8</ecNumber>
    </recommendedName>
</protein>
<name>A0ABQ1JUS3_9PROT</name>
<organism evidence="8 9">
    <name type="scientific">Henriciella pelagia</name>
    <dbReference type="NCBI Taxonomy" id="1977912"/>
    <lineage>
        <taxon>Bacteria</taxon>
        <taxon>Pseudomonadati</taxon>
        <taxon>Pseudomonadota</taxon>
        <taxon>Alphaproteobacteria</taxon>
        <taxon>Hyphomonadales</taxon>
        <taxon>Hyphomonadaceae</taxon>
        <taxon>Henriciella</taxon>
    </lineage>
</organism>
<sequence>MMGGIRSSGLWVAGLAMGLLAGCETLPQVPTPGSGGSSNACPDIRPGSGPFLPPFPSSCADVRTSESGIQWIELTEGPDGKGSPEANATVIVAYEGYLASDGTRIDSSYARGEPAVFNVEEVIEGWTETLKRMTPGDEWIVLIPYQLAYGAEGRGDTIPPRSDLVFKIRLDGFLNPDEMEEAQQQPASAGASEALWDEFLPWDASRDGVVKLKSGLSYFEIEPGDASAGKIYAKDTVAIDYEARLEETGTVIGSTWSQETPLIVQAGDMIPGFAQMISLMKPGAVWIGRVPARIGYGKEGLGDVIPPDADLIYLVNLIAVNP</sequence>
<dbReference type="Gene3D" id="3.10.50.40">
    <property type="match status" value="2"/>
</dbReference>
<dbReference type="RefSeq" id="WP_084391779.1">
    <property type="nucleotide sequence ID" value="NZ_BMKF01000002.1"/>
</dbReference>
<dbReference type="EMBL" id="BMKF01000002">
    <property type="protein sequence ID" value="GGB75425.1"/>
    <property type="molecule type" value="Genomic_DNA"/>
</dbReference>
<reference evidence="9" key="1">
    <citation type="journal article" date="2019" name="Int. J. Syst. Evol. Microbiol.">
        <title>The Global Catalogue of Microorganisms (GCM) 10K type strain sequencing project: providing services to taxonomists for standard genome sequencing and annotation.</title>
        <authorList>
            <consortium name="The Broad Institute Genomics Platform"/>
            <consortium name="The Broad Institute Genome Sequencing Center for Infectious Disease"/>
            <person name="Wu L."/>
            <person name="Ma J."/>
        </authorList>
    </citation>
    <scope>NUCLEOTIDE SEQUENCE [LARGE SCALE GENOMIC DNA]</scope>
    <source>
        <strain evidence="9">CGMCC 1.15928</strain>
    </source>
</reference>
<evidence type="ECO:0000256" key="5">
    <source>
        <dbReference type="ARBA" id="ARBA00023235"/>
    </source>
</evidence>
<feature type="domain" description="PPIase FKBP-type" evidence="7">
    <location>
        <begin position="87"/>
        <end position="174"/>
    </location>
</feature>
<evidence type="ECO:0000256" key="2">
    <source>
        <dbReference type="ARBA" id="ARBA00006577"/>
    </source>
</evidence>
<evidence type="ECO:0000313" key="9">
    <source>
        <dbReference type="Proteomes" id="UP000628854"/>
    </source>
</evidence>
<dbReference type="PROSITE" id="PS50059">
    <property type="entry name" value="FKBP_PPIASE"/>
    <property type="match status" value="2"/>
</dbReference>
<keyword evidence="4 6" id="KW-0697">Rotamase</keyword>
<dbReference type="Proteomes" id="UP000628854">
    <property type="component" value="Unassembled WGS sequence"/>
</dbReference>
<keyword evidence="9" id="KW-1185">Reference proteome</keyword>